<gene>
    <name evidence="1" type="ORF">PISMIDRAFT_196852</name>
</gene>
<name>A0A0C9YN72_9AGAM</name>
<protein>
    <submittedName>
        <fullName evidence="1">Unplaced genomic scaffold scaffold_127, whole genome shotgun sequence</fullName>
    </submittedName>
</protein>
<sequence length="101" mass="11226">MARENRLGASKGLTGKSQHWGICDLLGWGTRYRVLHSAHREAKIQLRPWAIGIRYAGCMLQETEEDTLLRHPGSGNTLNNLCVFPALGEHLSNDILSESSL</sequence>
<reference evidence="1 2" key="1">
    <citation type="submission" date="2014-04" db="EMBL/GenBank/DDBJ databases">
        <authorList>
            <consortium name="DOE Joint Genome Institute"/>
            <person name="Kuo A."/>
            <person name="Kohler A."/>
            <person name="Costa M.D."/>
            <person name="Nagy L.G."/>
            <person name="Floudas D."/>
            <person name="Copeland A."/>
            <person name="Barry K.W."/>
            <person name="Cichocki N."/>
            <person name="Veneault-Fourrey C."/>
            <person name="LaButti K."/>
            <person name="Lindquist E.A."/>
            <person name="Lipzen A."/>
            <person name="Lundell T."/>
            <person name="Morin E."/>
            <person name="Murat C."/>
            <person name="Sun H."/>
            <person name="Tunlid A."/>
            <person name="Henrissat B."/>
            <person name="Grigoriev I.V."/>
            <person name="Hibbett D.S."/>
            <person name="Martin F."/>
            <person name="Nordberg H.P."/>
            <person name="Cantor M.N."/>
            <person name="Hua S.X."/>
        </authorList>
    </citation>
    <scope>NUCLEOTIDE SEQUENCE [LARGE SCALE GENOMIC DNA]</scope>
    <source>
        <strain evidence="1 2">441</strain>
    </source>
</reference>
<keyword evidence="2" id="KW-1185">Reference proteome</keyword>
<dbReference type="AlphaFoldDB" id="A0A0C9YN72"/>
<organism evidence="1 2">
    <name type="scientific">Pisolithus microcarpus 441</name>
    <dbReference type="NCBI Taxonomy" id="765257"/>
    <lineage>
        <taxon>Eukaryota</taxon>
        <taxon>Fungi</taxon>
        <taxon>Dikarya</taxon>
        <taxon>Basidiomycota</taxon>
        <taxon>Agaricomycotina</taxon>
        <taxon>Agaricomycetes</taxon>
        <taxon>Agaricomycetidae</taxon>
        <taxon>Boletales</taxon>
        <taxon>Sclerodermatineae</taxon>
        <taxon>Pisolithaceae</taxon>
        <taxon>Pisolithus</taxon>
    </lineage>
</organism>
<accession>A0A0C9YN72</accession>
<dbReference type="EMBL" id="KN833811">
    <property type="protein sequence ID" value="KIK18181.1"/>
    <property type="molecule type" value="Genomic_DNA"/>
</dbReference>
<evidence type="ECO:0000313" key="2">
    <source>
        <dbReference type="Proteomes" id="UP000054018"/>
    </source>
</evidence>
<evidence type="ECO:0000313" key="1">
    <source>
        <dbReference type="EMBL" id="KIK18181.1"/>
    </source>
</evidence>
<reference evidence="2" key="2">
    <citation type="submission" date="2015-01" db="EMBL/GenBank/DDBJ databases">
        <title>Evolutionary Origins and Diversification of the Mycorrhizal Mutualists.</title>
        <authorList>
            <consortium name="DOE Joint Genome Institute"/>
            <consortium name="Mycorrhizal Genomics Consortium"/>
            <person name="Kohler A."/>
            <person name="Kuo A."/>
            <person name="Nagy L.G."/>
            <person name="Floudas D."/>
            <person name="Copeland A."/>
            <person name="Barry K.W."/>
            <person name="Cichocki N."/>
            <person name="Veneault-Fourrey C."/>
            <person name="LaButti K."/>
            <person name="Lindquist E.A."/>
            <person name="Lipzen A."/>
            <person name="Lundell T."/>
            <person name="Morin E."/>
            <person name="Murat C."/>
            <person name="Riley R."/>
            <person name="Ohm R."/>
            <person name="Sun H."/>
            <person name="Tunlid A."/>
            <person name="Henrissat B."/>
            <person name="Grigoriev I.V."/>
            <person name="Hibbett D.S."/>
            <person name="Martin F."/>
        </authorList>
    </citation>
    <scope>NUCLEOTIDE SEQUENCE [LARGE SCALE GENOMIC DNA]</scope>
    <source>
        <strain evidence="2">441</strain>
    </source>
</reference>
<dbReference type="Proteomes" id="UP000054018">
    <property type="component" value="Unassembled WGS sequence"/>
</dbReference>
<proteinExistence type="predicted"/>
<dbReference type="HOGENOM" id="CLU_2292771_0_0_1"/>